<evidence type="ECO:0000313" key="6">
    <source>
        <dbReference type="EMBL" id="ODN70661.1"/>
    </source>
</evidence>
<dbReference type="GO" id="GO:0046872">
    <property type="term" value="F:metal ion binding"/>
    <property type="evidence" value="ECO:0007669"/>
    <property type="project" value="UniProtKB-KW"/>
</dbReference>
<dbReference type="Gene3D" id="1.10.760.10">
    <property type="entry name" value="Cytochrome c-like domain"/>
    <property type="match status" value="1"/>
</dbReference>
<dbReference type="GO" id="GO:0020037">
    <property type="term" value="F:heme binding"/>
    <property type="evidence" value="ECO:0007669"/>
    <property type="project" value="InterPro"/>
</dbReference>
<dbReference type="RefSeq" id="WP_069306746.1">
    <property type="nucleotide sequence ID" value="NZ_MCRJ01000043.1"/>
</dbReference>
<keyword evidence="2 4" id="KW-0479">Metal-binding</keyword>
<dbReference type="AlphaFoldDB" id="A0A1E3H577"/>
<evidence type="ECO:0000256" key="2">
    <source>
        <dbReference type="ARBA" id="ARBA00022723"/>
    </source>
</evidence>
<evidence type="ECO:0000313" key="7">
    <source>
        <dbReference type="Proteomes" id="UP000094622"/>
    </source>
</evidence>
<dbReference type="GO" id="GO:0009055">
    <property type="term" value="F:electron transfer activity"/>
    <property type="evidence" value="ECO:0007669"/>
    <property type="project" value="InterPro"/>
</dbReference>
<dbReference type="EMBL" id="MCRJ01000043">
    <property type="protein sequence ID" value="ODN70661.1"/>
    <property type="molecule type" value="Genomic_DNA"/>
</dbReference>
<keyword evidence="3 4" id="KW-0408">Iron</keyword>
<gene>
    <name evidence="6" type="ORF">A6302_02013</name>
</gene>
<evidence type="ECO:0000256" key="1">
    <source>
        <dbReference type="ARBA" id="ARBA00022617"/>
    </source>
</evidence>
<dbReference type="SUPFAM" id="SSF46626">
    <property type="entry name" value="Cytochrome c"/>
    <property type="match status" value="1"/>
</dbReference>
<evidence type="ECO:0000259" key="5">
    <source>
        <dbReference type="PROSITE" id="PS51007"/>
    </source>
</evidence>
<dbReference type="InterPro" id="IPR009056">
    <property type="entry name" value="Cyt_c-like_dom"/>
</dbReference>
<dbReference type="PROSITE" id="PS51007">
    <property type="entry name" value="CYTC"/>
    <property type="match status" value="1"/>
</dbReference>
<dbReference type="Proteomes" id="UP000094622">
    <property type="component" value="Unassembled WGS sequence"/>
</dbReference>
<dbReference type="Pfam" id="PF13442">
    <property type="entry name" value="Cytochrome_CBB3"/>
    <property type="match status" value="1"/>
</dbReference>
<keyword evidence="7" id="KW-1185">Reference proteome</keyword>
<name>A0A1E3H577_9HYPH</name>
<accession>A0A1E3H577</accession>
<protein>
    <submittedName>
        <fullName evidence="6">Cytochrome c</fullName>
    </submittedName>
</protein>
<evidence type="ECO:0000256" key="4">
    <source>
        <dbReference type="PROSITE-ProRule" id="PRU00433"/>
    </source>
</evidence>
<dbReference type="InterPro" id="IPR036909">
    <property type="entry name" value="Cyt_c-like_dom_sf"/>
</dbReference>
<comment type="caution">
    <text evidence="6">The sequence shown here is derived from an EMBL/GenBank/DDBJ whole genome shotgun (WGS) entry which is preliminary data.</text>
</comment>
<sequence>MIYIGIVVAMIAIGSLDGFLSGTNKPAGDATVAPARLDDAARRGALVYAQRCSDCHGLDLVGSEHGPALLGARFRTLDDAGWTAAMLQGAPARGRHPAMAPVDGLDPADAARIVAYARAMQAANPL</sequence>
<proteinExistence type="predicted"/>
<organism evidence="6 7">
    <name type="scientific">Methylobrevis pamukkalensis</name>
    <dbReference type="NCBI Taxonomy" id="1439726"/>
    <lineage>
        <taxon>Bacteria</taxon>
        <taxon>Pseudomonadati</taxon>
        <taxon>Pseudomonadota</taxon>
        <taxon>Alphaproteobacteria</taxon>
        <taxon>Hyphomicrobiales</taxon>
        <taxon>Pleomorphomonadaceae</taxon>
        <taxon>Methylobrevis</taxon>
    </lineage>
</organism>
<keyword evidence="1 4" id="KW-0349">Heme</keyword>
<feature type="domain" description="Cytochrome c" evidence="5">
    <location>
        <begin position="39"/>
        <end position="121"/>
    </location>
</feature>
<evidence type="ECO:0000256" key="3">
    <source>
        <dbReference type="ARBA" id="ARBA00023004"/>
    </source>
</evidence>
<reference evidence="6 7" key="1">
    <citation type="submission" date="2016-07" db="EMBL/GenBank/DDBJ databases">
        <title>Draft Genome Sequence of Methylobrevis pamukkalensis PK2.</title>
        <authorList>
            <person name="Vasilenko O.V."/>
            <person name="Doronina N.V."/>
            <person name="Shmareva M.N."/>
            <person name="Tarlachkov S.V."/>
            <person name="Mustakhimov I."/>
            <person name="Trotsenko Y.A."/>
        </authorList>
    </citation>
    <scope>NUCLEOTIDE SEQUENCE [LARGE SCALE GENOMIC DNA]</scope>
    <source>
        <strain evidence="6 7">PK2</strain>
    </source>
</reference>
<dbReference type="OrthoDB" id="7854060at2"/>